<evidence type="ECO:0000256" key="2">
    <source>
        <dbReference type="ARBA" id="ARBA00022884"/>
    </source>
</evidence>
<feature type="compositionally biased region" description="Basic and acidic residues" evidence="5">
    <location>
        <begin position="106"/>
        <end position="120"/>
    </location>
</feature>
<feature type="region of interest" description="Disordered" evidence="5">
    <location>
        <begin position="101"/>
        <end position="179"/>
    </location>
</feature>
<dbReference type="InterPro" id="IPR023529">
    <property type="entry name" value="ProQ"/>
</dbReference>
<dbReference type="Gene3D" id="1.10.1710.10">
    <property type="entry name" value="ProQ/FinO domain"/>
    <property type="match status" value="1"/>
</dbReference>
<dbReference type="InterPro" id="IPR036442">
    <property type="entry name" value="ProQ/FinO_sf"/>
</dbReference>
<comment type="similarity">
    <text evidence="4">Belongs to the ProQ family.</text>
</comment>
<dbReference type="GO" id="GO:0005829">
    <property type="term" value="C:cytosol"/>
    <property type="evidence" value="ECO:0007669"/>
    <property type="project" value="TreeGrafter"/>
</dbReference>
<evidence type="ECO:0000256" key="4">
    <source>
        <dbReference type="HAMAP-Rule" id="MF_00749"/>
    </source>
</evidence>
<dbReference type="EMBL" id="PIPP01000001">
    <property type="protein sequence ID" value="RUO38326.1"/>
    <property type="molecule type" value="Genomic_DNA"/>
</dbReference>
<dbReference type="AlphaFoldDB" id="A0A432WX46"/>
<evidence type="ECO:0000256" key="1">
    <source>
        <dbReference type="ARBA" id="ARBA00022490"/>
    </source>
</evidence>
<evidence type="ECO:0000256" key="3">
    <source>
        <dbReference type="ARBA" id="ARBA00023186"/>
    </source>
</evidence>
<dbReference type="PANTHER" id="PTHR38106">
    <property type="entry name" value="RNA CHAPERONE PROQ"/>
    <property type="match status" value="1"/>
</dbReference>
<evidence type="ECO:0000259" key="6">
    <source>
        <dbReference type="SMART" id="SM00945"/>
    </source>
</evidence>
<keyword evidence="8" id="KW-1185">Reference proteome</keyword>
<sequence length="234" mass="25262">MENTAKLSTSKEVIAYLATQFPTCFTLEGEARPLKIGIFDDLATRLADDEKVSKTRLRSALRQYTGSWRYLRGVKAGVERVDLDGNDAGLVEADHEEHAQLQLTESQERAKAKRAERAAESKAAATKARAAKNKDAQDSVRKDKGGKAKGGTKPKSRRSNPLGSSGTDKAGKPKVSGPLEVIQPDQVKVGQAVQIKVGSFPVTGTITEIDKNDAQVQLPTGMSVRVQLTDLFSV</sequence>
<name>A0A432WX46_9GAMM</name>
<dbReference type="SUPFAM" id="SSF48657">
    <property type="entry name" value="FinO-like"/>
    <property type="match status" value="1"/>
</dbReference>
<dbReference type="GO" id="GO:0034057">
    <property type="term" value="F:RNA strand-exchange activity"/>
    <property type="evidence" value="ECO:0007669"/>
    <property type="project" value="UniProtKB-UniRule"/>
</dbReference>
<comment type="function">
    <text evidence="4">RNA chaperone with significant RNA binding, RNA strand exchange and RNA duplexing activities.</text>
</comment>
<dbReference type="GO" id="GO:0010608">
    <property type="term" value="P:post-transcriptional regulation of gene expression"/>
    <property type="evidence" value="ECO:0007669"/>
    <property type="project" value="InterPro"/>
</dbReference>
<keyword evidence="1 4" id="KW-0963">Cytoplasm</keyword>
<dbReference type="Pfam" id="PF04352">
    <property type="entry name" value="ProQ"/>
    <property type="match status" value="1"/>
</dbReference>
<dbReference type="GO" id="GO:0033592">
    <property type="term" value="F:RNA strand annealing activity"/>
    <property type="evidence" value="ECO:0007669"/>
    <property type="project" value="UniProtKB-UniRule"/>
</dbReference>
<keyword evidence="2 4" id="KW-0694">RNA-binding</keyword>
<gene>
    <name evidence="4" type="primary">proQ</name>
    <name evidence="7" type="ORF">CWE13_01405</name>
</gene>
<keyword evidence="3 4" id="KW-0143">Chaperone</keyword>
<feature type="compositionally biased region" description="Basic and acidic residues" evidence="5">
    <location>
        <begin position="132"/>
        <end position="146"/>
    </location>
</feature>
<dbReference type="HAMAP" id="MF_00749">
    <property type="entry name" value="ProQ"/>
    <property type="match status" value="1"/>
</dbReference>
<dbReference type="InterPro" id="IPR016103">
    <property type="entry name" value="ProQ/FinO"/>
</dbReference>
<dbReference type="RefSeq" id="WP_126805549.1">
    <property type="nucleotide sequence ID" value="NZ_PIPP01000001.1"/>
</dbReference>
<proteinExistence type="inferred from homology"/>
<dbReference type="PANTHER" id="PTHR38106:SF1">
    <property type="entry name" value="RNA CHAPERONE PROQ"/>
    <property type="match status" value="1"/>
</dbReference>
<feature type="domain" description="ProQ/FinO" evidence="6">
    <location>
        <begin position="5"/>
        <end position="119"/>
    </location>
</feature>
<dbReference type="InterPro" id="IPR035236">
    <property type="entry name" value="ProQ_C"/>
</dbReference>
<comment type="subcellular location">
    <subcellularLocation>
        <location evidence="4">Cytoplasm</location>
    </subcellularLocation>
</comment>
<dbReference type="Proteomes" id="UP000286934">
    <property type="component" value="Unassembled WGS sequence"/>
</dbReference>
<evidence type="ECO:0000313" key="8">
    <source>
        <dbReference type="Proteomes" id="UP000286934"/>
    </source>
</evidence>
<dbReference type="SMART" id="SM00945">
    <property type="entry name" value="ProQ"/>
    <property type="match status" value="1"/>
</dbReference>
<comment type="caution">
    <text evidence="7">The sequence shown here is derived from an EMBL/GenBank/DDBJ whole genome shotgun (WGS) entry which is preliminary data.</text>
</comment>
<dbReference type="NCBIfam" id="NF003434">
    <property type="entry name" value="PRK04950.1"/>
    <property type="match status" value="1"/>
</dbReference>
<evidence type="ECO:0000313" key="7">
    <source>
        <dbReference type="EMBL" id="RUO38326.1"/>
    </source>
</evidence>
<reference evidence="8" key="1">
    <citation type="journal article" date="2018" name="Front. Microbiol.">
        <title>Genome-Based Analysis Reveals the Taxonomy and Diversity of the Family Idiomarinaceae.</title>
        <authorList>
            <person name="Liu Y."/>
            <person name="Lai Q."/>
            <person name="Shao Z."/>
        </authorList>
    </citation>
    <scope>NUCLEOTIDE SEQUENCE [LARGE SCALE GENOMIC DNA]</scope>
    <source>
        <strain evidence="8">AIS</strain>
    </source>
</reference>
<organism evidence="7 8">
    <name type="scientific">Aliidiomarina shirensis</name>
    <dbReference type="NCBI Taxonomy" id="1048642"/>
    <lineage>
        <taxon>Bacteria</taxon>
        <taxon>Pseudomonadati</taxon>
        <taxon>Pseudomonadota</taxon>
        <taxon>Gammaproteobacteria</taxon>
        <taxon>Alteromonadales</taxon>
        <taxon>Idiomarinaceae</taxon>
        <taxon>Aliidiomarina</taxon>
    </lineage>
</organism>
<dbReference type="OrthoDB" id="8421419at2"/>
<protein>
    <recommendedName>
        <fullName evidence="4">RNA chaperone ProQ</fullName>
    </recommendedName>
</protein>
<dbReference type="Pfam" id="PF17516">
    <property type="entry name" value="ProQ_C"/>
    <property type="match status" value="1"/>
</dbReference>
<evidence type="ECO:0000256" key="5">
    <source>
        <dbReference type="SAM" id="MobiDB-lite"/>
    </source>
</evidence>
<accession>A0A432WX46</accession>